<reference evidence="1" key="1">
    <citation type="submission" date="2011-09" db="EMBL/GenBank/DDBJ databases">
        <title>The permanent draft genome of Mucilaginibacter paludis DSM 18603.</title>
        <authorList>
            <consortium name="US DOE Joint Genome Institute (JGI-PGF)"/>
            <person name="Lucas S."/>
            <person name="Han J."/>
            <person name="Lapidus A."/>
            <person name="Bruce D."/>
            <person name="Goodwin L."/>
            <person name="Pitluck S."/>
            <person name="Peters L."/>
            <person name="Kyrpides N."/>
            <person name="Mavromatis K."/>
            <person name="Ivanova N."/>
            <person name="Mikhailova N."/>
            <person name="Held B."/>
            <person name="Detter J.C."/>
            <person name="Tapia R."/>
            <person name="Han C."/>
            <person name="Land M."/>
            <person name="Hauser L."/>
            <person name="Markowitz V."/>
            <person name="Cheng J.-F."/>
            <person name="Hugenholtz P."/>
            <person name="Woyke T."/>
            <person name="Wu D."/>
            <person name="Tindall B."/>
            <person name="Brambilla E."/>
            <person name="Klenk H.-P."/>
            <person name="Eisen J.A."/>
        </authorList>
    </citation>
    <scope>NUCLEOTIDE SEQUENCE [LARGE SCALE GENOMIC DNA]</scope>
    <source>
        <strain evidence="1">DSM 18603</strain>
    </source>
</reference>
<accession>H1Y2Z2</accession>
<dbReference type="HOGENOM" id="CLU_2880983_0_0_10"/>
<proteinExistence type="predicted"/>
<dbReference type="Proteomes" id="UP000002774">
    <property type="component" value="Chromosome"/>
</dbReference>
<dbReference type="RefSeq" id="WP_008509394.1">
    <property type="nucleotide sequence ID" value="NZ_CM001403.1"/>
</dbReference>
<name>H1Y2Z2_9SPHI</name>
<organism evidence="1 2">
    <name type="scientific">Mucilaginibacter paludis DSM 18603</name>
    <dbReference type="NCBI Taxonomy" id="714943"/>
    <lineage>
        <taxon>Bacteria</taxon>
        <taxon>Pseudomonadati</taxon>
        <taxon>Bacteroidota</taxon>
        <taxon>Sphingobacteriia</taxon>
        <taxon>Sphingobacteriales</taxon>
        <taxon>Sphingobacteriaceae</taxon>
        <taxon>Mucilaginibacter</taxon>
    </lineage>
</organism>
<dbReference type="AlphaFoldDB" id="H1Y2Z2"/>
<keyword evidence="2" id="KW-1185">Reference proteome</keyword>
<evidence type="ECO:0000313" key="1">
    <source>
        <dbReference type="EMBL" id="EHQ28537.1"/>
    </source>
</evidence>
<evidence type="ECO:0000313" key="2">
    <source>
        <dbReference type="Proteomes" id="UP000002774"/>
    </source>
</evidence>
<dbReference type="EMBL" id="CM001403">
    <property type="protein sequence ID" value="EHQ28537.1"/>
    <property type="molecule type" value="Genomic_DNA"/>
</dbReference>
<protein>
    <submittedName>
        <fullName evidence="1">Uncharacterized protein</fullName>
    </submittedName>
</protein>
<sequence length="63" mass="7385">MTIVVNPHSEQEEKVLLAFLNSLQYYYQANIDDMSLTSSQQQEVLRRDRDLCKVKQKSVHGMK</sequence>
<dbReference type="OrthoDB" id="798308at2"/>
<gene>
    <name evidence="1" type="ORF">Mucpa_4447</name>
</gene>